<dbReference type="SUPFAM" id="SSF52200">
    <property type="entry name" value="Toll/Interleukin receptor TIR domain"/>
    <property type="match status" value="1"/>
</dbReference>
<dbReference type="Pfam" id="PF14516">
    <property type="entry name" value="AAA_35"/>
    <property type="match status" value="1"/>
</dbReference>
<reference evidence="2 3" key="2">
    <citation type="submission" date="2018-06" db="EMBL/GenBank/DDBJ databases">
        <title>Metagenomic assembly of (sub)arctic Cyanobacteria and their associated microbiome from non-axenic cultures.</title>
        <authorList>
            <person name="Baurain D."/>
        </authorList>
    </citation>
    <scope>NUCLEOTIDE SEQUENCE [LARGE SCALE GENOMIC DNA]</scope>
    <source>
        <strain evidence="2">ULC027bin1</strain>
    </source>
</reference>
<feature type="domain" description="TIR" evidence="1">
    <location>
        <begin position="196"/>
        <end position="337"/>
    </location>
</feature>
<evidence type="ECO:0000259" key="1">
    <source>
        <dbReference type="PROSITE" id="PS50104"/>
    </source>
</evidence>
<comment type="caution">
    <text evidence="2">The sequence shown here is derived from an EMBL/GenBank/DDBJ whole genome shotgun (WGS) entry which is preliminary data.</text>
</comment>
<sequence length="708" mass="78856">MKTILILSANPSGTSRLRLDQEVREITTALERSRDRDQFKIVSQWATRPDDLRRSLLDHDPYIVHFCGHGSGEKGILLENDSGGVHLVGATALTKLFGAFKQQIGCVVLNACYSAVQAEAIYQQIDTVVGMKRAVGDAAALEFAVGFYDGLFAGRSLSNAFDLGCISIDLEGIPESDVPVLMVRSPAESANLSTGLSAKVFISYRSQAPDVDLAQALYQGLQSAGHSAFMAAESIRLGDRWSARIDQELVACDYFLLLLSEHSARSEMVTEEVRRAKELQDTRATGKPVILPVRVNFPLSSPLNYDLRGYLDQIQQREWSHPTHTPGLIEEILSLLSPTSTTLLTSSFVPSSALPLYETPHTPPVPVAEPELPEGQVDLASGFYVERSPIEARCYEAIAKPGSLIRIKAPRQMGKTSLMARILHYASQQQDCMTVPLSFQIADAAIFSDLDKFLRWFCASVGRRLRLPNRLNEQWDEIFGSKDNCTAYFEEYLLPEISQPLALGLDEVDMVFNHPEIASDFFGLLRAWHEAAKSNALWKKLRLVVVHSTEVYIPMNINQSPFNVGLPIELPEFDAAQVQDLAQRHGLRWSPAQVEDLMAMVGGHPYLVRMALYEVARGDSSLADLLQIAPTESGLYCDHLRRHLWNLEQRPDMVAAVKRLVMSPQPVRLESVQAFQLNSMGLVHLQGNDVVFRCDLYRQYFGDRLRAG</sequence>
<accession>A0A2W4YZU2</accession>
<dbReference type="Pfam" id="PF12770">
    <property type="entry name" value="CHAT"/>
    <property type="match status" value="1"/>
</dbReference>
<evidence type="ECO:0000313" key="3">
    <source>
        <dbReference type="Proteomes" id="UP000249794"/>
    </source>
</evidence>
<dbReference type="InterPro" id="IPR027417">
    <property type="entry name" value="P-loop_NTPase"/>
</dbReference>
<dbReference type="EMBL" id="QBMP01000166">
    <property type="protein sequence ID" value="PZO51615.1"/>
    <property type="molecule type" value="Genomic_DNA"/>
</dbReference>
<dbReference type="PROSITE" id="PS50104">
    <property type="entry name" value="TIR"/>
    <property type="match status" value="1"/>
</dbReference>
<name>A0A2W4YZU2_9CYAN</name>
<dbReference type="Gene3D" id="3.40.50.300">
    <property type="entry name" value="P-loop containing nucleotide triphosphate hydrolases"/>
    <property type="match status" value="1"/>
</dbReference>
<dbReference type="Proteomes" id="UP000249794">
    <property type="component" value="Unassembled WGS sequence"/>
</dbReference>
<dbReference type="SUPFAM" id="SSF52540">
    <property type="entry name" value="P-loop containing nucleoside triphosphate hydrolases"/>
    <property type="match status" value="1"/>
</dbReference>
<dbReference type="InterPro" id="IPR000157">
    <property type="entry name" value="TIR_dom"/>
</dbReference>
<evidence type="ECO:0000313" key="2">
    <source>
        <dbReference type="EMBL" id="PZO51615.1"/>
    </source>
</evidence>
<proteinExistence type="predicted"/>
<protein>
    <submittedName>
        <fullName evidence="2">Molecular chaperone Tir</fullName>
    </submittedName>
</protein>
<dbReference type="AlphaFoldDB" id="A0A2W4YZU2"/>
<dbReference type="Gene3D" id="3.40.50.10140">
    <property type="entry name" value="Toll/interleukin-1 receptor homology (TIR) domain"/>
    <property type="match status" value="1"/>
</dbReference>
<gene>
    <name evidence="2" type="ORF">DCF15_14755</name>
</gene>
<dbReference type="InterPro" id="IPR024983">
    <property type="entry name" value="CHAT_dom"/>
</dbReference>
<dbReference type="InterPro" id="IPR035897">
    <property type="entry name" value="Toll_tir_struct_dom_sf"/>
</dbReference>
<reference evidence="3" key="1">
    <citation type="submission" date="2018-04" db="EMBL/GenBank/DDBJ databases">
        <authorList>
            <person name="Cornet L."/>
        </authorList>
    </citation>
    <scope>NUCLEOTIDE SEQUENCE [LARGE SCALE GENOMIC DNA]</scope>
</reference>
<organism evidence="2 3">
    <name type="scientific">Phormidesmis priestleyi</name>
    <dbReference type="NCBI Taxonomy" id="268141"/>
    <lineage>
        <taxon>Bacteria</taxon>
        <taxon>Bacillati</taxon>
        <taxon>Cyanobacteriota</taxon>
        <taxon>Cyanophyceae</taxon>
        <taxon>Leptolyngbyales</taxon>
        <taxon>Leptolyngbyaceae</taxon>
        <taxon>Phormidesmis</taxon>
    </lineage>
</organism>
<dbReference type="Pfam" id="PF13676">
    <property type="entry name" value="TIR_2"/>
    <property type="match status" value="1"/>
</dbReference>
<dbReference type="GO" id="GO:0007165">
    <property type="term" value="P:signal transduction"/>
    <property type="evidence" value="ECO:0007669"/>
    <property type="project" value="InterPro"/>
</dbReference>